<keyword evidence="4" id="KW-0968">Cytoplasmic vesicle</keyword>
<sequence length="310" mass="34392">MAFQIEKTFSQASERVKSVEFHPTQPWILLSMHSGEVRILNFQTQAVVKSFKATDFPVRSAKFIPRKQWIVTASEDGKIRVYDQTTTELVKEFHAHEDFIRSLCPHPTLPLLLSAGDDKVVKMWDWERDWECTRVLEGHSHYVMQVALNPLDGQSLATASLDNSLKLWNAGSPAAVGSLDGHAKGVNCVDYLVSAGDDDDDDDDEKLYILSGSDDFSVKVWDCDTKCCVQTLEGHTNNVTAVAAHPELPIFVSVSEDGTLIIWDATTFKVTETLNCGLERVWAIGYKGGSNKMVFGCDKGTLMVNVSISS</sequence>
<dbReference type="PRINTS" id="PR00320">
    <property type="entry name" value="GPROTEINBRPT"/>
</dbReference>
<dbReference type="EMBL" id="CAMGYJ010000005">
    <property type="protein sequence ID" value="CAI0420878.1"/>
    <property type="molecule type" value="Genomic_DNA"/>
</dbReference>
<keyword evidence="3" id="KW-0677">Repeat</keyword>
<dbReference type="AlphaFoldDB" id="A0AAV0KFM3"/>
<protein>
    <recommendedName>
        <fullName evidence="6">Beta'-coat protein</fullName>
    </recommendedName>
</protein>
<dbReference type="PROSITE" id="PS50082">
    <property type="entry name" value="WD_REPEATS_2"/>
    <property type="match status" value="5"/>
</dbReference>
<dbReference type="CDD" id="cd00200">
    <property type="entry name" value="WD40"/>
    <property type="match status" value="1"/>
</dbReference>
<evidence type="ECO:0000256" key="7">
    <source>
        <dbReference type="PROSITE-ProRule" id="PRU00221"/>
    </source>
</evidence>
<dbReference type="GO" id="GO:0006886">
    <property type="term" value="P:intracellular protein transport"/>
    <property type="evidence" value="ECO:0007669"/>
    <property type="project" value="TreeGrafter"/>
</dbReference>
<dbReference type="InterPro" id="IPR001680">
    <property type="entry name" value="WD40_rpt"/>
</dbReference>
<gene>
    <name evidence="8" type="ORF">LITE_LOCUS18536</name>
</gene>
<dbReference type="PANTHER" id="PTHR19876">
    <property type="entry name" value="COATOMER"/>
    <property type="match status" value="1"/>
</dbReference>
<feature type="repeat" description="WD" evidence="7">
    <location>
        <begin position="51"/>
        <end position="92"/>
    </location>
</feature>
<dbReference type="GO" id="GO:0030126">
    <property type="term" value="C:COPI vesicle coat"/>
    <property type="evidence" value="ECO:0007669"/>
    <property type="project" value="TreeGrafter"/>
</dbReference>
<dbReference type="PROSITE" id="PS50294">
    <property type="entry name" value="WD_REPEATS_REGION"/>
    <property type="match status" value="3"/>
</dbReference>
<dbReference type="FunFam" id="2.130.10.10:FF:000016">
    <property type="entry name" value="Coatomer alpha subunit, putative"/>
    <property type="match status" value="1"/>
</dbReference>
<dbReference type="InterPro" id="IPR050844">
    <property type="entry name" value="Coatomer_complex_subunit"/>
</dbReference>
<dbReference type="InterPro" id="IPR015943">
    <property type="entry name" value="WD40/YVTN_repeat-like_dom_sf"/>
</dbReference>
<evidence type="ECO:0000256" key="2">
    <source>
        <dbReference type="ARBA" id="ARBA00022574"/>
    </source>
</evidence>
<keyword evidence="9" id="KW-1185">Reference proteome</keyword>
<proteinExistence type="predicted"/>
<comment type="subcellular location">
    <subcellularLocation>
        <location evidence="1">Cytoplasmic vesicle membrane</location>
    </subcellularLocation>
</comment>
<evidence type="ECO:0000313" key="9">
    <source>
        <dbReference type="Proteomes" id="UP001154282"/>
    </source>
</evidence>
<name>A0AAV0KFM3_9ROSI</name>
<reference evidence="8" key="1">
    <citation type="submission" date="2022-08" db="EMBL/GenBank/DDBJ databases">
        <authorList>
            <person name="Gutierrez-Valencia J."/>
        </authorList>
    </citation>
    <scope>NUCLEOTIDE SEQUENCE</scope>
</reference>
<evidence type="ECO:0000256" key="6">
    <source>
        <dbReference type="ARBA" id="ARBA00032920"/>
    </source>
</evidence>
<dbReference type="InterPro" id="IPR020472">
    <property type="entry name" value="WD40_PAC1"/>
</dbReference>
<evidence type="ECO:0000313" key="8">
    <source>
        <dbReference type="EMBL" id="CAI0420878.1"/>
    </source>
</evidence>
<evidence type="ECO:0000256" key="3">
    <source>
        <dbReference type="ARBA" id="ARBA00022737"/>
    </source>
</evidence>
<dbReference type="GO" id="GO:0006888">
    <property type="term" value="P:endoplasmic reticulum to Golgi vesicle-mediated transport"/>
    <property type="evidence" value="ECO:0007669"/>
    <property type="project" value="TreeGrafter"/>
</dbReference>
<organism evidence="8 9">
    <name type="scientific">Linum tenue</name>
    <dbReference type="NCBI Taxonomy" id="586396"/>
    <lineage>
        <taxon>Eukaryota</taxon>
        <taxon>Viridiplantae</taxon>
        <taxon>Streptophyta</taxon>
        <taxon>Embryophyta</taxon>
        <taxon>Tracheophyta</taxon>
        <taxon>Spermatophyta</taxon>
        <taxon>Magnoliopsida</taxon>
        <taxon>eudicotyledons</taxon>
        <taxon>Gunneridae</taxon>
        <taxon>Pentapetalae</taxon>
        <taxon>rosids</taxon>
        <taxon>fabids</taxon>
        <taxon>Malpighiales</taxon>
        <taxon>Linaceae</taxon>
        <taxon>Linum</taxon>
    </lineage>
</organism>
<dbReference type="Proteomes" id="UP001154282">
    <property type="component" value="Unassembled WGS sequence"/>
</dbReference>
<comment type="caution">
    <text evidence="8">The sequence shown here is derived from an EMBL/GenBank/DDBJ whole genome shotgun (WGS) entry which is preliminary data.</text>
</comment>
<feature type="repeat" description="WD" evidence="7">
    <location>
        <begin position="136"/>
        <end position="178"/>
    </location>
</feature>
<dbReference type="Pfam" id="PF00400">
    <property type="entry name" value="WD40"/>
    <property type="match status" value="6"/>
</dbReference>
<dbReference type="SMART" id="SM00320">
    <property type="entry name" value="WD40"/>
    <property type="match status" value="6"/>
</dbReference>
<dbReference type="Gene3D" id="2.130.10.10">
    <property type="entry name" value="YVTN repeat-like/Quinoprotein amine dehydrogenase"/>
    <property type="match status" value="1"/>
</dbReference>
<dbReference type="InterPro" id="IPR036322">
    <property type="entry name" value="WD40_repeat_dom_sf"/>
</dbReference>
<feature type="repeat" description="WD" evidence="7">
    <location>
        <begin position="93"/>
        <end position="125"/>
    </location>
</feature>
<accession>A0AAV0KFM3</accession>
<comment type="function">
    <text evidence="5">The coatomer is a cytosolic protein complex that binds to dilysine motifs and reversibly associates with Golgi non-clathrin-coated vesicles, which further mediate biosynthetic protein transport from the ER, via the Golgi up to the trans Golgi network. Coatomer complex is required for budding from Golgi membranes, and is essential for the retrograde Golgi-to-ER transport of dilysine-tagged proteins.</text>
</comment>
<evidence type="ECO:0000256" key="1">
    <source>
        <dbReference type="ARBA" id="ARBA00004156"/>
    </source>
</evidence>
<evidence type="ECO:0000256" key="4">
    <source>
        <dbReference type="ARBA" id="ARBA00023329"/>
    </source>
</evidence>
<feature type="repeat" description="WD" evidence="7">
    <location>
        <begin position="208"/>
        <end position="231"/>
    </location>
</feature>
<keyword evidence="2 7" id="KW-0853">WD repeat</keyword>
<evidence type="ECO:0000256" key="5">
    <source>
        <dbReference type="ARBA" id="ARBA00025536"/>
    </source>
</evidence>
<dbReference type="GO" id="GO:0006891">
    <property type="term" value="P:intra-Golgi vesicle-mediated transport"/>
    <property type="evidence" value="ECO:0007669"/>
    <property type="project" value="TreeGrafter"/>
</dbReference>
<dbReference type="PANTHER" id="PTHR19876:SF75">
    <property type="entry name" value="COATOMER SUBUNIT BETA'-3"/>
    <property type="match status" value="1"/>
</dbReference>
<feature type="repeat" description="WD" evidence="7">
    <location>
        <begin position="232"/>
        <end position="273"/>
    </location>
</feature>
<dbReference type="SUPFAM" id="SSF50978">
    <property type="entry name" value="WD40 repeat-like"/>
    <property type="match status" value="1"/>
</dbReference>
<dbReference type="GO" id="GO:0006890">
    <property type="term" value="P:retrograde vesicle-mediated transport, Golgi to endoplasmic reticulum"/>
    <property type="evidence" value="ECO:0007669"/>
    <property type="project" value="TreeGrafter"/>
</dbReference>